<accession>A0A8H6RDQ9</accession>
<proteinExistence type="inferred from homology"/>
<evidence type="ECO:0000256" key="8">
    <source>
        <dbReference type="ARBA" id="ARBA00023242"/>
    </source>
</evidence>
<keyword evidence="9" id="KW-0012">Acyltransferase</keyword>
<dbReference type="PROSITE" id="PS51186">
    <property type="entry name" value="GNAT"/>
    <property type="match status" value="1"/>
</dbReference>
<dbReference type="InterPro" id="IPR016181">
    <property type="entry name" value="Acyl_CoA_acyltransferase"/>
</dbReference>
<feature type="region of interest" description="Disordered" evidence="13">
    <location>
        <begin position="235"/>
        <end position="259"/>
    </location>
</feature>
<evidence type="ECO:0000256" key="4">
    <source>
        <dbReference type="ARBA" id="ARBA00012950"/>
    </source>
</evidence>
<evidence type="ECO:0000313" key="16">
    <source>
        <dbReference type="Proteomes" id="UP000660729"/>
    </source>
</evidence>
<dbReference type="GO" id="GO:0010485">
    <property type="term" value="F:histone H4 acetyltransferase activity"/>
    <property type="evidence" value="ECO:0007669"/>
    <property type="project" value="InterPro"/>
</dbReference>
<feature type="compositionally biased region" description="Acidic residues" evidence="13">
    <location>
        <begin position="244"/>
        <end position="258"/>
    </location>
</feature>
<evidence type="ECO:0000256" key="6">
    <source>
        <dbReference type="ARBA" id="ARBA00022490"/>
    </source>
</evidence>
<evidence type="ECO:0000256" key="2">
    <source>
        <dbReference type="ARBA" id="ARBA00004496"/>
    </source>
</evidence>
<dbReference type="SUPFAM" id="SSF55729">
    <property type="entry name" value="Acyl-CoA N-acyltransferases (Nat)"/>
    <property type="match status" value="1"/>
</dbReference>
<gene>
    <name evidence="15" type="ORF">HII31_08836</name>
</gene>
<feature type="compositionally biased region" description="Acidic residues" evidence="13">
    <location>
        <begin position="503"/>
        <end position="521"/>
    </location>
</feature>
<evidence type="ECO:0000259" key="14">
    <source>
        <dbReference type="PROSITE" id="PS51186"/>
    </source>
</evidence>
<comment type="similarity">
    <text evidence="3">Belongs to the acetyltransferase family. NAA40 subfamily.</text>
</comment>
<dbReference type="GO" id="GO:0043998">
    <property type="term" value="F:histone H2A acetyltransferase activity"/>
    <property type="evidence" value="ECO:0007669"/>
    <property type="project" value="InterPro"/>
</dbReference>
<dbReference type="OrthoDB" id="424551at2759"/>
<evidence type="ECO:0000256" key="3">
    <source>
        <dbReference type="ARBA" id="ARBA00008870"/>
    </source>
</evidence>
<evidence type="ECO:0000256" key="12">
    <source>
        <dbReference type="SAM" id="Coils"/>
    </source>
</evidence>
<keyword evidence="12" id="KW-0175">Coiled coil</keyword>
<sequence>MSKRKSDTLLENSSQSDTKKHRRIDPVEKANAIPKKDFLRPALVPFAYEKEPDYVYSLDLVYADDLSAKQLNDCFSLIESTSRHDYEPSSFGWHPKRKLREMKEKEMRYIVLTKYGITSEATRAYHGYAGFMSFMFTHDSSPTVPVLYIYEIHLVEAARGCGLGKNLMDTAEKIARCLGMEKVMLTCFKSNKKAYNFYERMGYKIDVCSPKDIKTRKKVSKSDYVIMSLDLSDATQRSGGAESTEQDEDAQVTADDTEYSTGSADILKSSDRITESLEKCLSELKDECNSCINFDTAEDDVGKAFRAIDVSDTQSAILHASRLRARVEQYQTRTIAQVKFQAALWTQTHELRDLLDLVERKARIEGNELPEEVTRPPKMIASGLSDVEYNLMNQAIAGTTTRIVPSATETELSRQNSKVKALERQVALYQRQADQARAAVRAQERVLSKRESAVKVAETQVALRAKQIDDREARIAHKMEALAKVFDSDASLEEDSEAHSGQDSEDDDEEAFAENDEDDSTEQSQQQSATNTEYSDHSRPEREIAESDSEDEKPEKLTISKSLKLPTPEAMKWQRPRKDQVSTWLRRSGSARESFPSGKRASDI</sequence>
<dbReference type="InterPro" id="IPR039949">
    <property type="entry name" value="NAA40"/>
</dbReference>
<feature type="region of interest" description="Disordered" evidence="13">
    <location>
        <begin position="1"/>
        <end position="25"/>
    </location>
</feature>
<dbReference type="Proteomes" id="UP000660729">
    <property type="component" value="Unassembled WGS sequence"/>
</dbReference>
<dbReference type="GO" id="GO:1990189">
    <property type="term" value="F:protein N-terminal-serine acetyltransferase activity"/>
    <property type="evidence" value="ECO:0007669"/>
    <property type="project" value="UniProtKB-EC"/>
</dbReference>
<keyword evidence="6" id="KW-0963">Cytoplasm</keyword>
<evidence type="ECO:0000256" key="5">
    <source>
        <dbReference type="ARBA" id="ARBA00015043"/>
    </source>
</evidence>
<feature type="coiled-coil region" evidence="12">
    <location>
        <begin position="412"/>
        <end position="446"/>
    </location>
</feature>
<dbReference type="EMBL" id="JABCIY010000178">
    <property type="protein sequence ID" value="KAF7189729.1"/>
    <property type="molecule type" value="Genomic_DNA"/>
</dbReference>
<dbReference type="PANTHER" id="PTHR20531:SF1">
    <property type="entry name" value="N-ALPHA-ACETYLTRANSFERASE 40"/>
    <property type="match status" value="1"/>
</dbReference>
<evidence type="ECO:0000256" key="10">
    <source>
        <dbReference type="ARBA" id="ARBA00047821"/>
    </source>
</evidence>
<comment type="catalytic activity">
    <reaction evidence="11">
        <text>N-terminal L-seryl-[histone H4] + acetyl-CoA = N-terminal N(alpha)-acetyl-L-seryl-[histone H4] + CoA + H(+)</text>
        <dbReference type="Rhea" id="RHEA:50596"/>
        <dbReference type="Rhea" id="RHEA-COMP:12740"/>
        <dbReference type="Rhea" id="RHEA-COMP:12743"/>
        <dbReference type="ChEBI" id="CHEBI:15378"/>
        <dbReference type="ChEBI" id="CHEBI:57287"/>
        <dbReference type="ChEBI" id="CHEBI:57288"/>
        <dbReference type="ChEBI" id="CHEBI:64738"/>
        <dbReference type="ChEBI" id="CHEBI:83690"/>
        <dbReference type="EC" id="2.3.1.257"/>
    </reaction>
</comment>
<dbReference type="CDD" id="cd04301">
    <property type="entry name" value="NAT_SF"/>
    <property type="match status" value="1"/>
</dbReference>
<comment type="catalytic activity">
    <reaction evidence="10">
        <text>N-terminal L-seryl-[histone H2A] + acetyl-CoA = N-terminal N(alpha)-acetyl-L-seryl-[histone H2A] + CoA + H(+)</text>
        <dbReference type="Rhea" id="RHEA:50600"/>
        <dbReference type="Rhea" id="RHEA-COMP:12742"/>
        <dbReference type="Rhea" id="RHEA-COMP:12744"/>
        <dbReference type="ChEBI" id="CHEBI:15378"/>
        <dbReference type="ChEBI" id="CHEBI:57287"/>
        <dbReference type="ChEBI" id="CHEBI:57288"/>
        <dbReference type="ChEBI" id="CHEBI:64738"/>
        <dbReference type="ChEBI" id="CHEBI:83690"/>
        <dbReference type="EC" id="2.3.1.257"/>
    </reaction>
</comment>
<dbReference type="InterPro" id="IPR000182">
    <property type="entry name" value="GNAT_dom"/>
</dbReference>
<keyword evidence="7 15" id="KW-0808">Transferase</keyword>
<evidence type="ECO:0000256" key="13">
    <source>
        <dbReference type="SAM" id="MobiDB-lite"/>
    </source>
</evidence>
<evidence type="ECO:0000256" key="9">
    <source>
        <dbReference type="ARBA" id="ARBA00023315"/>
    </source>
</evidence>
<dbReference type="GO" id="GO:0005634">
    <property type="term" value="C:nucleus"/>
    <property type="evidence" value="ECO:0007669"/>
    <property type="project" value="UniProtKB-SubCell"/>
</dbReference>
<dbReference type="EC" id="2.3.1.257" evidence="4"/>
<feature type="domain" description="N-acetyltransferase" evidence="14">
    <location>
        <begin position="61"/>
        <end position="232"/>
    </location>
</feature>
<evidence type="ECO:0000256" key="11">
    <source>
        <dbReference type="ARBA" id="ARBA00049524"/>
    </source>
</evidence>
<keyword evidence="16" id="KW-1185">Reference proteome</keyword>
<reference evidence="15" key="1">
    <citation type="submission" date="2020-04" db="EMBL/GenBank/DDBJ databases">
        <title>Draft genome resource of the tomato pathogen Pseudocercospora fuligena.</title>
        <authorList>
            <person name="Zaccaron A."/>
        </authorList>
    </citation>
    <scope>NUCLEOTIDE SEQUENCE</scope>
    <source>
        <strain evidence="15">PF001</strain>
    </source>
</reference>
<feature type="region of interest" description="Disordered" evidence="13">
    <location>
        <begin position="486"/>
        <end position="604"/>
    </location>
</feature>
<dbReference type="PANTHER" id="PTHR20531">
    <property type="entry name" value="N-ALPHA-ACETYLTRANSFERASE 40"/>
    <property type="match status" value="1"/>
</dbReference>
<evidence type="ECO:0000256" key="7">
    <source>
        <dbReference type="ARBA" id="ARBA00022679"/>
    </source>
</evidence>
<name>A0A8H6RDQ9_9PEZI</name>
<organism evidence="15 16">
    <name type="scientific">Pseudocercospora fuligena</name>
    <dbReference type="NCBI Taxonomy" id="685502"/>
    <lineage>
        <taxon>Eukaryota</taxon>
        <taxon>Fungi</taxon>
        <taxon>Dikarya</taxon>
        <taxon>Ascomycota</taxon>
        <taxon>Pezizomycotina</taxon>
        <taxon>Dothideomycetes</taxon>
        <taxon>Dothideomycetidae</taxon>
        <taxon>Mycosphaerellales</taxon>
        <taxon>Mycosphaerellaceae</taxon>
        <taxon>Pseudocercospora</taxon>
    </lineage>
</organism>
<dbReference type="Pfam" id="PF00583">
    <property type="entry name" value="Acetyltransf_1"/>
    <property type="match status" value="1"/>
</dbReference>
<protein>
    <recommendedName>
        <fullName evidence="5">N-alpha-acetyltransferase 40</fullName>
        <ecNumber evidence="4">2.3.1.257</ecNumber>
    </recommendedName>
</protein>
<keyword evidence="8" id="KW-0539">Nucleus</keyword>
<dbReference type="AlphaFoldDB" id="A0A8H6RDQ9"/>
<feature type="compositionally biased region" description="Low complexity" evidence="13">
    <location>
        <begin position="522"/>
        <end position="533"/>
    </location>
</feature>
<comment type="caution">
    <text evidence="15">The sequence shown here is derived from an EMBL/GenBank/DDBJ whole genome shotgun (WGS) entry which is preliminary data.</text>
</comment>
<dbReference type="GO" id="GO:0005737">
    <property type="term" value="C:cytoplasm"/>
    <property type="evidence" value="ECO:0007669"/>
    <property type="project" value="UniProtKB-SubCell"/>
</dbReference>
<evidence type="ECO:0000256" key="1">
    <source>
        <dbReference type="ARBA" id="ARBA00004123"/>
    </source>
</evidence>
<comment type="subcellular location">
    <subcellularLocation>
        <location evidence="2">Cytoplasm</location>
    </subcellularLocation>
    <subcellularLocation>
        <location evidence="1">Nucleus</location>
    </subcellularLocation>
</comment>
<dbReference type="Gene3D" id="3.40.630.30">
    <property type="match status" value="1"/>
</dbReference>
<feature type="compositionally biased region" description="Basic and acidic residues" evidence="13">
    <location>
        <begin position="534"/>
        <end position="545"/>
    </location>
</feature>
<evidence type="ECO:0000313" key="15">
    <source>
        <dbReference type="EMBL" id="KAF7189729.1"/>
    </source>
</evidence>